<feature type="binding site" evidence="14">
    <location>
        <position position="197"/>
    </location>
    <ligand>
        <name>Ca(2+)</name>
        <dbReference type="ChEBI" id="CHEBI:29108"/>
    </ligand>
</feature>
<dbReference type="PANTHER" id="PTHR45628">
    <property type="entry name" value="VOLTAGE-DEPENDENT CALCIUM CHANNEL TYPE A SUBUNIT ALPHA-1"/>
    <property type="match status" value="1"/>
</dbReference>
<evidence type="ECO:0000256" key="1">
    <source>
        <dbReference type="ARBA" id="ARBA00004141"/>
    </source>
</evidence>
<proteinExistence type="inferred from homology"/>
<feature type="domain" description="Ion transport" evidence="17">
    <location>
        <begin position="370"/>
        <end position="606"/>
    </location>
</feature>
<evidence type="ECO:0000256" key="14">
    <source>
        <dbReference type="PIRSR" id="PIRSR602077-1"/>
    </source>
</evidence>
<keyword evidence="6 14" id="KW-0479">Metal-binding</keyword>
<dbReference type="PANTHER" id="PTHR45628:SF5">
    <property type="entry name" value="VOLTAGE-DEPENDENT R-TYPE CALCIUM CHANNEL SUBUNIT ALPHA-1E"/>
    <property type="match status" value="1"/>
</dbReference>
<keyword evidence="9 15" id="KW-0851">Voltage-gated channel</keyword>
<feature type="binding site" evidence="14">
    <location>
        <position position="550"/>
    </location>
    <ligand>
        <name>Ca(2+)</name>
        <dbReference type="ChEBI" id="CHEBI:29108"/>
    </ligand>
</feature>
<protein>
    <recommendedName>
        <fullName evidence="17">Ion transport domain-containing protein</fullName>
    </recommendedName>
</protein>
<feature type="transmembrane region" description="Helical" evidence="16">
    <location>
        <begin position="45"/>
        <end position="65"/>
    </location>
</feature>
<evidence type="ECO:0000256" key="15">
    <source>
        <dbReference type="RuleBase" id="RU003808"/>
    </source>
</evidence>
<feature type="transmembrane region" description="Helical" evidence="16">
    <location>
        <begin position="574"/>
        <end position="596"/>
    </location>
</feature>
<dbReference type="InterPro" id="IPR050599">
    <property type="entry name" value="VDCC_alpha-1_subunit"/>
</dbReference>
<evidence type="ECO:0000256" key="9">
    <source>
        <dbReference type="ARBA" id="ARBA00022882"/>
    </source>
</evidence>
<evidence type="ECO:0000256" key="5">
    <source>
        <dbReference type="ARBA" id="ARBA00022692"/>
    </source>
</evidence>
<dbReference type="Proteomes" id="UP000193380">
    <property type="component" value="Unassembled WGS sequence"/>
</dbReference>
<dbReference type="InterPro" id="IPR002077">
    <property type="entry name" value="VDCCAlpha1"/>
</dbReference>
<dbReference type="PaxDb" id="8022-A0A060WEG0"/>
<evidence type="ECO:0000256" key="10">
    <source>
        <dbReference type="ARBA" id="ARBA00022989"/>
    </source>
</evidence>
<keyword evidence="11" id="KW-0406">Ion transport</keyword>
<reference evidence="18" key="2">
    <citation type="submission" date="2014-03" db="EMBL/GenBank/DDBJ databases">
        <authorList>
            <person name="Genoscope - CEA"/>
        </authorList>
    </citation>
    <scope>NUCLEOTIDE SEQUENCE</scope>
</reference>
<dbReference type="InterPro" id="IPR005821">
    <property type="entry name" value="Ion_trans_dom"/>
</dbReference>
<keyword evidence="3 15" id="KW-0109">Calcium transport</keyword>
<dbReference type="FunFam" id="1.10.287.70:FF:000025">
    <property type="entry name" value="Voltage-dependent R-type calcium channel subunit alpha"/>
    <property type="match status" value="1"/>
</dbReference>
<evidence type="ECO:0000256" key="8">
    <source>
        <dbReference type="ARBA" id="ARBA00022837"/>
    </source>
</evidence>
<dbReference type="InterPro" id="IPR027359">
    <property type="entry name" value="Volt_channel_dom_sf"/>
</dbReference>
<evidence type="ECO:0000256" key="13">
    <source>
        <dbReference type="ARBA" id="ARBA00023303"/>
    </source>
</evidence>
<dbReference type="FunFam" id="1.20.120.350:FF:000001">
    <property type="entry name" value="Voltage-dependent L-type calcium channel subunit alpha"/>
    <property type="match status" value="1"/>
</dbReference>
<evidence type="ECO:0000256" key="12">
    <source>
        <dbReference type="ARBA" id="ARBA00023136"/>
    </source>
</evidence>
<dbReference type="GO" id="GO:0043025">
    <property type="term" value="C:neuronal cell body"/>
    <property type="evidence" value="ECO:0007669"/>
    <property type="project" value="TreeGrafter"/>
</dbReference>
<keyword evidence="10 16" id="KW-1133">Transmembrane helix</keyword>
<evidence type="ECO:0000256" key="3">
    <source>
        <dbReference type="ARBA" id="ARBA00022568"/>
    </source>
</evidence>
<keyword evidence="12 16" id="KW-0472">Membrane</keyword>
<dbReference type="Gene3D" id="1.10.287.70">
    <property type="match status" value="2"/>
</dbReference>
<keyword evidence="13" id="KW-0407">Ion channel</keyword>
<evidence type="ECO:0000256" key="4">
    <source>
        <dbReference type="ARBA" id="ARBA00022673"/>
    </source>
</evidence>
<evidence type="ECO:0000313" key="18">
    <source>
        <dbReference type="EMBL" id="CDQ65542.1"/>
    </source>
</evidence>
<evidence type="ECO:0000256" key="6">
    <source>
        <dbReference type="ARBA" id="ARBA00022723"/>
    </source>
</evidence>
<evidence type="ECO:0000313" key="19">
    <source>
        <dbReference type="Proteomes" id="UP000193380"/>
    </source>
</evidence>
<dbReference type="GO" id="GO:0046872">
    <property type="term" value="F:metal ion binding"/>
    <property type="evidence" value="ECO:0007669"/>
    <property type="project" value="UniProtKB-KW"/>
</dbReference>
<evidence type="ECO:0000256" key="7">
    <source>
        <dbReference type="ARBA" id="ARBA00022737"/>
    </source>
</evidence>
<feature type="transmembrane region" description="Helical" evidence="16">
    <location>
        <begin position="396"/>
        <end position="415"/>
    </location>
</feature>
<feature type="transmembrane region" description="Helical" evidence="16">
    <location>
        <begin position="218"/>
        <end position="238"/>
    </location>
</feature>
<gene>
    <name evidence="18" type="ORF">GSONMT00073482001</name>
</gene>
<evidence type="ECO:0000259" key="17">
    <source>
        <dbReference type="Pfam" id="PF00520"/>
    </source>
</evidence>
<reference evidence="18" key="1">
    <citation type="journal article" date="2014" name="Nat. Commun.">
        <title>The rainbow trout genome provides novel insights into evolution after whole-genome duplication in vertebrates.</title>
        <authorList>
            <person name="Berthelot C."/>
            <person name="Brunet F."/>
            <person name="Chalopin D."/>
            <person name="Juanchich A."/>
            <person name="Bernard M."/>
            <person name="Noel B."/>
            <person name="Bento P."/>
            <person name="Da Silva C."/>
            <person name="Labadie K."/>
            <person name="Alberti A."/>
            <person name="Aury J.M."/>
            <person name="Louis A."/>
            <person name="Dehais P."/>
            <person name="Bardou P."/>
            <person name="Montfort J."/>
            <person name="Klopp C."/>
            <person name="Cabau C."/>
            <person name="Gaspin C."/>
            <person name="Thorgaard G.H."/>
            <person name="Boussaha M."/>
            <person name="Quillet E."/>
            <person name="Guyomard R."/>
            <person name="Galiana D."/>
            <person name="Bobe J."/>
            <person name="Volff J.N."/>
            <person name="Genet C."/>
            <person name="Wincker P."/>
            <person name="Jaillon O."/>
            <person name="Roest Crollius H."/>
            <person name="Guiguen Y."/>
        </authorList>
    </citation>
    <scope>NUCLEOTIDE SEQUENCE [LARGE SCALE GENOMIC DNA]</scope>
</reference>
<keyword evidence="7" id="KW-0677">Repeat</keyword>
<feature type="transmembrane region" description="Helical" evidence="16">
    <location>
        <begin position="497"/>
        <end position="519"/>
    </location>
</feature>
<keyword evidence="2" id="KW-0813">Transport</keyword>
<keyword evidence="4 15" id="KW-0107">Calcium channel</keyword>
<sequence length="638" mass="72605">MSIFYPQEKTEPYFIGMFCFEAGIKVVALGFVFHKGSYLRNGWNVMDFIVVLSGILATAGAHMNIPVDLRTLRAVRVLRPLKLVSGIPSLQIVLKSIMKAMVPLLQIGLLLFFAILMFAIIGLEFYSGKLHSTCLPMPNILENETVDKSESEFPCGVRKCPDKYTCHDTWIGPNDGITQFDNILFAVLTVFQCITMEGWTTVLYNTNDALGPTWNCMYFIPLIIIGSFFVLNLVLGVLSGEFAKERERVENRRAFMKLRRQQQIERELNGYRAWIDKAEEVMLAEDNKNSGPSALDVLKRATIKRREERRGLDQQYGDISSVVMILTGLSPLGIPMTRASIRSAKRGPTAYLKRKERLLRISLRRMVKTHIFYWTVLGLVALNTLCVAIVHHNQPHWLSVFLYYAEFLFLGLFLTEMCLKMYSLGPRLYFHSAFNRFDCGVIVGSIFEVMWGFFRPGMSFGISVLRALRLLRIFKITKYWASLRNLVVSLMNSMKSIISLIFLLFLFILVFALLGMQLFGGRFIFEDYTPTNFDTFPAAIMTVFQILTGEDWNEVMYNGIRSQGGVKSGMWSSIYFIVLTLFGNYTLLNVFLAIAVDNLANAQELTKDEEDEEAAFNQKHALQKAKEVGAMSSLMSSE</sequence>
<accession>A0A060WEG0</accession>
<evidence type="ECO:0000256" key="2">
    <source>
        <dbReference type="ARBA" id="ARBA00022448"/>
    </source>
</evidence>
<evidence type="ECO:0000256" key="16">
    <source>
        <dbReference type="SAM" id="Phobius"/>
    </source>
</evidence>
<dbReference type="STRING" id="8022.A0A060WEG0"/>
<keyword evidence="8 14" id="KW-0106">Calcium</keyword>
<dbReference type="SUPFAM" id="SSF81324">
    <property type="entry name" value="Voltage-gated potassium channels"/>
    <property type="match status" value="2"/>
</dbReference>
<dbReference type="Gene3D" id="6.10.250.2500">
    <property type="match status" value="1"/>
</dbReference>
<feature type="transmembrane region" description="Helical" evidence="16">
    <location>
        <begin position="12"/>
        <end position="33"/>
    </location>
</feature>
<dbReference type="AlphaFoldDB" id="A0A060WEG0"/>
<dbReference type="GO" id="GO:0005891">
    <property type="term" value="C:voltage-gated calcium channel complex"/>
    <property type="evidence" value="ECO:0007669"/>
    <property type="project" value="InterPro"/>
</dbReference>
<organism evidence="18 19">
    <name type="scientific">Oncorhynchus mykiss</name>
    <name type="common">Rainbow trout</name>
    <name type="synonym">Salmo gairdneri</name>
    <dbReference type="NCBI Taxonomy" id="8022"/>
    <lineage>
        <taxon>Eukaryota</taxon>
        <taxon>Metazoa</taxon>
        <taxon>Chordata</taxon>
        <taxon>Craniata</taxon>
        <taxon>Vertebrata</taxon>
        <taxon>Euteleostomi</taxon>
        <taxon>Actinopterygii</taxon>
        <taxon>Neopterygii</taxon>
        <taxon>Teleostei</taxon>
        <taxon>Protacanthopterygii</taxon>
        <taxon>Salmoniformes</taxon>
        <taxon>Salmonidae</taxon>
        <taxon>Salmoninae</taxon>
        <taxon>Oncorhynchus</taxon>
    </lineage>
</organism>
<dbReference type="GO" id="GO:0007268">
    <property type="term" value="P:chemical synaptic transmission"/>
    <property type="evidence" value="ECO:0007669"/>
    <property type="project" value="TreeGrafter"/>
</dbReference>
<feature type="transmembrane region" description="Helical" evidence="16">
    <location>
        <begin position="104"/>
        <end position="126"/>
    </location>
</feature>
<name>A0A060WEG0_ONCMY</name>
<dbReference type="Gene3D" id="1.20.120.350">
    <property type="entry name" value="Voltage-gated potassium channels. Chain C"/>
    <property type="match status" value="2"/>
</dbReference>
<dbReference type="GO" id="GO:0098703">
    <property type="term" value="P:calcium ion import across plasma membrane"/>
    <property type="evidence" value="ECO:0007669"/>
    <property type="project" value="TreeGrafter"/>
</dbReference>
<keyword evidence="5 16" id="KW-0812">Transmembrane</keyword>
<comment type="similarity">
    <text evidence="15">Belongs to the calcium channel alpha-1 subunit (TC 1.A.1.11) family.</text>
</comment>
<feature type="transmembrane region" description="Helical" evidence="16">
    <location>
        <begin position="371"/>
        <end position="390"/>
    </location>
</feature>
<dbReference type="Pfam" id="PF00520">
    <property type="entry name" value="Ion_trans"/>
    <property type="match status" value="2"/>
</dbReference>
<dbReference type="GO" id="GO:0008331">
    <property type="term" value="F:high voltage-gated calcium channel activity"/>
    <property type="evidence" value="ECO:0007669"/>
    <property type="project" value="TreeGrafter"/>
</dbReference>
<dbReference type="GO" id="GO:0045202">
    <property type="term" value="C:synapse"/>
    <property type="evidence" value="ECO:0007669"/>
    <property type="project" value="GOC"/>
</dbReference>
<dbReference type="EMBL" id="FR904511">
    <property type="protein sequence ID" value="CDQ65542.1"/>
    <property type="molecule type" value="Genomic_DNA"/>
</dbReference>
<dbReference type="PRINTS" id="PR00167">
    <property type="entry name" value="CACHANNEL"/>
</dbReference>
<evidence type="ECO:0000256" key="11">
    <source>
        <dbReference type="ARBA" id="ARBA00023065"/>
    </source>
</evidence>
<comment type="subcellular location">
    <subcellularLocation>
        <location evidence="1 15">Membrane</location>
        <topology evidence="1 15">Multi-pass membrane protein</topology>
    </subcellularLocation>
</comment>
<feature type="domain" description="Ion transport" evidence="17">
    <location>
        <begin position="10"/>
        <end position="248"/>
    </location>
</feature>